<dbReference type="PANTHER" id="PTHR14614:SF97">
    <property type="entry name" value="S-ADENOSYL-L-METHIONINE-DEPENDENT METHYLTRANSFERASES SUPERFAMILY PROTEIN"/>
    <property type="match status" value="1"/>
</dbReference>
<comment type="caution">
    <text evidence="1">The sequence shown here is derived from an EMBL/GenBank/DDBJ whole genome shotgun (WGS) entry which is preliminary data.</text>
</comment>
<reference evidence="2" key="1">
    <citation type="journal article" date="2023" name="Commun. Biol.">
        <title>Genome analysis of Parmales, the sister group of diatoms, reveals the evolutionary specialization of diatoms from phago-mixotrophs to photoautotrophs.</title>
        <authorList>
            <person name="Ban H."/>
            <person name="Sato S."/>
            <person name="Yoshikawa S."/>
            <person name="Yamada K."/>
            <person name="Nakamura Y."/>
            <person name="Ichinomiya M."/>
            <person name="Sato N."/>
            <person name="Blanc-Mathieu R."/>
            <person name="Endo H."/>
            <person name="Kuwata A."/>
            <person name="Ogata H."/>
        </authorList>
    </citation>
    <scope>NUCLEOTIDE SEQUENCE [LARGE SCALE GENOMIC DNA]</scope>
</reference>
<dbReference type="InterPro" id="IPR019410">
    <property type="entry name" value="Methyltransf_16"/>
</dbReference>
<sequence length="227" mass="25937">MPNDRDIDAPVSLQGLWPDSDDEVIEGDESGFKQEYETQTIEVCSTPLQVRQFIFHSKNANRVWPGTFNLAEYYLSSETSGDINDLKNKKVLELGSATGLLAIRLIQEGVTVITCDYKDEGEIKDNILHNFTLNNLPHVPHIEHTWGTGWVDGGFDVIVASDILLYCGVYKELVFTLKELIDKPEKKFVMSWNRRMEESKEFFELMEDGGFVCEHLGKCVYLFMLKT</sequence>
<protein>
    <submittedName>
        <fullName evidence="1">Uncharacterized protein</fullName>
    </submittedName>
</protein>
<dbReference type="InterPro" id="IPR029063">
    <property type="entry name" value="SAM-dependent_MTases_sf"/>
</dbReference>
<organism evidence="1 2">
    <name type="scientific">Triparma laevis f. inornata</name>
    <dbReference type="NCBI Taxonomy" id="1714386"/>
    <lineage>
        <taxon>Eukaryota</taxon>
        <taxon>Sar</taxon>
        <taxon>Stramenopiles</taxon>
        <taxon>Ochrophyta</taxon>
        <taxon>Bolidophyceae</taxon>
        <taxon>Parmales</taxon>
        <taxon>Triparmaceae</taxon>
        <taxon>Triparma</taxon>
    </lineage>
</organism>
<evidence type="ECO:0000313" key="2">
    <source>
        <dbReference type="Proteomes" id="UP001162640"/>
    </source>
</evidence>
<dbReference type="SUPFAM" id="SSF53335">
    <property type="entry name" value="S-adenosyl-L-methionine-dependent methyltransferases"/>
    <property type="match status" value="1"/>
</dbReference>
<dbReference type="AlphaFoldDB" id="A0A9W7BAD2"/>
<dbReference type="Proteomes" id="UP001162640">
    <property type="component" value="Unassembled WGS sequence"/>
</dbReference>
<accession>A0A9W7BAD2</accession>
<dbReference type="Pfam" id="PF10294">
    <property type="entry name" value="Methyltransf_16"/>
    <property type="match status" value="1"/>
</dbReference>
<proteinExistence type="predicted"/>
<name>A0A9W7BAD2_9STRA</name>
<dbReference type="PANTHER" id="PTHR14614">
    <property type="entry name" value="HEPATOCELLULAR CARCINOMA-ASSOCIATED ANTIGEN"/>
    <property type="match status" value="1"/>
</dbReference>
<gene>
    <name evidence="1" type="ORF">TL16_g09891</name>
</gene>
<dbReference type="EMBL" id="BLQM01000342">
    <property type="protein sequence ID" value="GMH84330.1"/>
    <property type="molecule type" value="Genomic_DNA"/>
</dbReference>
<dbReference type="Gene3D" id="3.40.50.150">
    <property type="entry name" value="Vaccinia Virus protein VP39"/>
    <property type="match status" value="1"/>
</dbReference>
<evidence type="ECO:0000313" key="1">
    <source>
        <dbReference type="EMBL" id="GMH84330.1"/>
    </source>
</evidence>